<evidence type="ECO:0008006" key="3">
    <source>
        <dbReference type="Google" id="ProtNLM"/>
    </source>
</evidence>
<evidence type="ECO:0000313" key="1">
    <source>
        <dbReference type="EMBL" id="MBB5771512.1"/>
    </source>
</evidence>
<gene>
    <name evidence="1" type="ORF">HNP47_001481</name>
</gene>
<organism evidence="1 2">
    <name type="scientific">Brevundimonas vesicularis</name>
    <name type="common">Pseudomonas vesicularis</name>
    <dbReference type="NCBI Taxonomy" id="41276"/>
    <lineage>
        <taxon>Bacteria</taxon>
        <taxon>Pseudomonadati</taxon>
        <taxon>Pseudomonadota</taxon>
        <taxon>Alphaproteobacteria</taxon>
        <taxon>Caulobacterales</taxon>
        <taxon>Caulobacteraceae</taxon>
        <taxon>Brevundimonas</taxon>
    </lineage>
</organism>
<dbReference type="EMBL" id="JACHLJ010000001">
    <property type="protein sequence ID" value="MBB5771512.1"/>
    <property type="molecule type" value="Genomic_DNA"/>
</dbReference>
<dbReference type="Proteomes" id="UP000556201">
    <property type="component" value="Unassembled WGS sequence"/>
</dbReference>
<protein>
    <recommendedName>
        <fullName evidence="3">TIGR02301 family protein</fullName>
    </recommendedName>
</protein>
<reference evidence="1 2" key="1">
    <citation type="submission" date="2020-08" db="EMBL/GenBank/DDBJ databases">
        <title>Functional genomics of gut bacteria from endangered species of beetles.</title>
        <authorList>
            <person name="Carlos-Shanley C."/>
        </authorList>
    </citation>
    <scope>NUCLEOTIDE SEQUENCE [LARGE SCALE GENOMIC DNA]</scope>
    <source>
        <strain evidence="1 2">S00192</strain>
    </source>
</reference>
<dbReference type="AlphaFoldDB" id="A0A7W9FTY4"/>
<accession>A0A7W9FTY4</accession>
<comment type="caution">
    <text evidence="1">The sequence shown here is derived from an EMBL/GenBank/DDBJ whole genome shotgun (WGS) entry which is preliminary data.</text>
</comment>
<name>A0A7W9FTY4_BREVE</name>
<evidence type="ECO:0000313" key="2">
    <source>
        <dbReference type="Proteomes" id="UP000556201"/>
    </source>
</evidence>
<sequence length="120" mass="12645">MIVAAFLTASLLGQNAAPPIITPSNPDAAEAVAAFMGLGRYSGTCVAHLPAGAKARLDILTSDQAPSGVQAWLISSFKQGYEEGLADPNRSDRTASECRDMERAANARMQAVAERLNGRR</sequence>
<proteinExistence type="predicted"/>